<organism evidence="3">
    <name type="scientific">Schistocephalus solidus</name>
    <name type="common">Tapeworm</name>
    <dbReference type="NCBI Taxonomy" id="70667"/>
    <lineage>
        <taxon>Eukaryota</taxon>
        <taxon>Metazoa</taxon>
        <taxon>Spiralia</taxon>
        <taxon>Lophotrochozoa</taxon>
        <taxon>Platyhelminthes</taxon>
        <taxon>Cestoda</taxon>
        <taxon>Eucestoda</taxon>
        <taxon>Diphyllobothriidea</taxon>
        <taxon>Diphyllobothriidae</taxon>
        <taxon>Schistocephalus</taxon>
    </lineage>
</organism>
<name>A0A183T3Z9_SCHSO</name>
<dbReference type="WBParaSite" id="SSLN_0001162401-mRNA-1">
    <property type="protein sequence ID" value="SSLN_0001162401-mRNA-1"/>
    <property type="gene ID" value="SSLN_0001162401"/>
</dbReference>
<proteinExistence type="predicted"/>
<keyword evidence="2" id="KW-1185">Reference proteome</keyword>
<reference evidence="3" key="1">
    <citation type="submission" date="2016-06" db="UniProtKB">
        <authorList>
            <consortium name="WormBaseParasite"/>
        </authorList>
    </citation>
    <scope>IDENTIFICATION</scope>
</reference>
<dbReference type="OrthoDB" id="10070415at2759"/>
<gene>
    <name evidence="1" type="ORF">SSLN_LOCUS11197</name>
</gene>
<evidence type="ECO:0000313" key="2">
    <source>
        <dbReference type="Proteomes" id="UP000275846"/>
    </source>
</evidence>
<sequence>MQNARMNFKTEKIEGYTDRNETKYLFASIPAVCCPCIKGTAPMPKQDKGKSTIHNKCGLALICKEIMLRIKVSEKAPGFDAIPVEVYIPGGPRFMVEFTVIFQEIWCQAKCPQFFKDATIVQLHNSDRQCGVRRNCRTADVFFAARQLQKKCHEMQTHLCTTLVNLMKAFDTVNRDGLRKLMYKAGCTERFTQRVARTDELSRSVSPYTRVGQLADSDRVLVPGFGRQLTITAHIPQHKRPGVPEFITVL</sequence>
<dbReference type="AlphaFoldDB" id="A0A183T3Z9"/>
<protein>
    <submittedName>
        <fullName evidence="3">Reverse transcriptase domain-containing protein</fullName>
    </submittedName>
</protein>
<dbReference type="EMBL" id="UYSU01036358">
    <property type="protein sequence ID" value="VDL97582.1"/>
    <property type="molecule type" value="Genomic_DNA"/>
</dbReference>
<accession>A0A183T3Z9</accession>
<evidence type="ECO:0000313" key="1">
    <source>
        <dbReference type="EMBL" id="VDL97582.1"/>
    </source>
</evidence>
<dbReference type="Proteomes" id="UP000275846">
    <property type="component" value="Unassembled WGS sequence"/>
</dbReference>
<evidence type="ECO:0000313" key="3">
    <source>
        <dbReference type="WBParaSite" id="SSLN_0001162401-mRNA-1"/>
    </source>
</evidence>
<reference evidence="1 2" key="2">
    <citation type="submission" date="2018-11" db="EMBL/GenBank/DDBJ databases">
        <authorList>
            <consortium name="Pathogen Informatics"/>
        </authorList>
    </citation>
    <scope>NUCLEOTIDE SEQUENCE [LARGE SCALE GENOMIC DNA]</scope>
    <source>
        <strain evidence="1 2">NST_G2</strain>
    </source>
</reference>